<sequence>MGNKDIVDRTYSFALRVIKLVSSLPHNKVCEVIGGQLLRSGTSVGANMEEAQAAYSKKEFCNKIGISHKEARESNYWLRLLKDSGQVKAELIKNITSESEEIVKILFSIGKKSKMTVK</sequence>
<dbReference type="InterPro" id="IPR012657">
    <property type="entry name" value="23S_rRNA-intervening_sequence"/>
</dbReference>
<dbReference type="Proteomes" id="UP000189681">
    <property type="component" value="Unassembled WGS sequence"/>
</dbReference>
<dbReference type="AlphaFoldDB" id="A0A1V4ARB4"/>
<evidence type="ECO:0008006" key="3">
    <source>
        <dbReference type="Google" id="ProtNLM"/>
    </source>
</evidence>
<proteinExistence type="predicted"/>
<dbReference type="EMBL" id="AYTS01000126">
    <property type="protein sequence ID" value="OOP55657.1"/>
    <property type="molecule type" value="Genomic_DNA"/>
</dbReference>
<evidence type="ECO:0000313" key="2">
    <source>
        <dbReference type="Proteomes" id="UP000189681"/>
    </source>
</evidence>
<organism evidence="1 2">
    <name type="scientific">Candidatus Brocadia carolinensis</name>
    <dbReference type="NCBI Taxonomy" id="1004156"/>
    <lineage>
        <taxon>Bacteria</taxon>
        <taxon>Pseudomonadati</taxon>
        <taxon>Planctomycetota</taxon>
        <taxon>Candidatus Brocadiia</taxon>
        <taxon>Candidatus Brocadiales</taxon>
        <taxon>Candidatus Brocadiaceae</taxon>
        <taxon>Candidatus Brocadia</taxon>
    </lineage>
</organism>
<accession>A0A1V4ARB4</accession>
<dbReference type="SUPFAM" id="SSF158446">
    <property type="entry name" value="IVS-encoded protein-like"/>
    <property type="match status" value="1"/>
</dbReference>
<dbReference type="Gene3D" id="1.20.1440.60">
    <property type="entry name" value="23S rRNA-intervening sequence"/>
    <property type="match status" value="1"/>
</dbReference>
<reference evidence="1 2" key="1">
    <citation type="journal article" date="2017" name="Water Res.">
        <title>Discovery and metagenomic analysis of an anammox bacterial enrichment related to Candidatus "Brocadia caroliniensis" in a full-scale glycerol-fed nitritation-denitritation separate centrate treatment process.</title>
        <authorList>
            <person name="Park H."/>
            <person name="Brotto A.C."/>
            <person name="van Loosdrecht M.C."/>
            <person name="Chandran K."/>
        </authorList>
    </citation>
    <scope>NUCLEOTIDE SEQUENCE [LARGE SCALE GENOMIC DNA]</scope>
    <source>
        <strain evidence="1">26THWARD</strain>
    </source>
</reference>
<evidence type="ECO:0000313" key="1">
    <source>
        <dbReference type="EMBL" id="OOP55657.1"/>
    </source>
</evidence>
<dbReference type="PANTHER" id="PTHR38471:SF2">
    <property type="entry name" value="FOUR HELIX BUNDLE PROTEIN"/>
    <property type="match status" value="1"/>
</dbReference>
<dbReference type="NCBIfam" id="TIGR02436">
    <property type="entry name" value="four helix bundle protein"/>
    <property type="match status" value="1"/>
</dbReference>
<comment type="caution">
    <text evidence="1">The sequence shown here is derived from an EMBL/GenBank/DDBJ whole genome shotgun (WGS) entry which is preliminary data.</text>
</comment>
<gene>
    <name evidence="1" type="ORF">AYP45_13470</name>
</gene>
<name>A0A1V4ARB4_9BACT</name>
<protein>
    <recommendedName>
        <fullName evidence="3">Four helix bundle protein</fullName>
    </recommendedName>
</protein>
<dbReference type="InterPro" id="IPR036583">
    <property type="entry name" value="23S_rRNA_IVS_sf"/>
</dbReference>
<dbReference type="PANTHER" id="PTHR38471">
    <property type="entry name" value="FOUR HELIX BUNDLE PROTEIN"/>
    <property type="match status" value="1"/>
</dbReference>
<dbReference type="Pfam" id="PF05635">
    <property type="entry name" value="23S_rRNA_IVP"/>
    <property type="match status" value="1"/>
</dbReference>
<dbReference type="PIRSF" id="PIRSF035652">
    <property type="entry name" value="CHP02436"/>
    <property type="match status" value="1"/>
</dbReference>